<keyword evidence="2" id="KW-0677">Repeat</keyword>
<name>G8BX12_TETPH</name>
<dbReference type="InterPro" id="IPR015915">
    <property type="entry name" value="Kelch-typ_b-propeller"/>
</dbReference>
<gene>
    <name evidence="5" type="primary">TPHA0H01080</name>
    <name evidence="5" type="ordered locus">TPHA_0H01080</name>
</gene>
<evidence type="ECO:0000313" key="6">
    <source>
        <dbReference type="Proteomes" id="UP000005666"/>
    </source>
</evidence>
<evidence type="ECO:0000256" key="4">
    <source>
        <dbReference type="SAM" id="MobiDB-lite"/>
    </source>
</evidence>
<protein>
    <submittedName>
        <fullName evidence="5">Uncharacterized protein</fullName>
    </submittedName>
</protein>
<evidence type="ECO:0000256" key="2">
    <source>
        <dbReference type="ARBA" id="ARBA00022737"/>
    </source>
</evidence>
<dbReference type="Proteomes" id="UP000005666">
    <property type="component" value="Chromosome 8"/>
</dbReference>
<accession>G8BX12</accession>
<evidence type="ECO:0000313" key="5">
    <source>
        <dbReference type="EMBL" id="CCE64316.1"/>
    </source>
</evidence>
<feature type="coiled-coil region" evidence="3">
    <location>
        <begin position="764"/>
        <end position="819"/>
    </location>
</feature>
<reference evidence="5 6" key="1">
    <citation type="journal article" date="2011" name="Proc. Natl. Acad. Sci. U.S.A.">
        <title>Evolutionary erosion of yeast sex chromosomes by mating-type switching accidents.</title>
        <authorList>
            <person name="Gordon J.L."/>
            <person name="Armisen D."/>
            <person name="Proux-Wera E."/>
            <person name="Oheigeartaigh S.S."/>
            <person name="Byrne K.P."/>
            <person name="Wolfe K.H."/>
        </authorList>
    </citation>
    <scope>NUCLEOTIDE SEQUENCE [LARGE SCALE GENOMIC DNA]</scope>
    <source>
        <strain evidence="6">ATCC 24235 / CBS 4417 / NBRC 1672 / NRRL Y-8282 / UCD 70-5</strain>
    </source>
</reference>
<dbReference type="SUPFAM" id="SSF117281">
    <property type="entry name" value="Kelch motif"/>
    <property type="match status" value="1"/>
</dbReference>
<dbReference type="Gene3D" id="2.120.10.80">
    <property type="entry name" value="Kelch-type beta propeller"/>
    <property type="match status" value="2"/>
</dbReference>
<dbReference type="Pfam" id="PF24681">
    <property type="entry name" value="Kelch_KLHDC2_KLHL20_DRC7"/>
    <property type="match status" value="1"/>
</dbReference>
<feature type="compositionally biased region" description="Low complexity" evidence="4">
    <location>
        <begin position="424"/>
        <end position="445"/>
    </location>
</feature>
<dbReference type="HOGENOM" id="CLU_005472_0_0_1"/>
<evidence type="ECO:0000256" key="1">
    <source>
        <dbReference type="ARBA" id="ARBA00022441"/>
    </source>
</evidence>
<dbReference type="EMBL" id="HE612863">
    <property type="protein sequence ID" value="CCE64316.1"/>
    <property type="molecule type" value="Genomic_DNA"/>
</dbReference>
<dbReference type="OrthoDB" id="45365at2759"/>
<feature type="region of interest" description="Disordered" evidence="4">
    <location>
        <begin position="614"/>
        <end position="636"/>
    </location>
</feature>
<dbReference type="PANTHER" id="PTHR46093:SF18">
    <property type="entry name" value="FIBRONECTIN TYPE-III DOMAIN-CONTAINING PROTEIN"/>
    <property type="match status" value="1"/>
</dbReference>
<dbReference type="GeneID" id="11534059"/>
<dbReference type="RefSeq" id="XP_003686750.1">
    <property type="nucleotide sequence ID" value="XM_003686702.1"/>
</dbReference>
<dbReference type="STRING" id="1071381.G8BX12"/>
<evidence type="ECO:0000256" key="3">
    <source>
        <dbReference type="SAM" id="Coils"/>
    </source>
</evidence>
<proteinExistence type="predicted"/>
<dbReference type="KEGG" id="tpf:TPHA_0H01080"/>
<keyword evidence="3" id="KW-0175">Coiled coil</keyword>
<feature type="region of interest" description="Disordered" evidence="4">
    <location>
        <begin position="414"/>
        <end position="445"/>
    </location>
</feature>
<feature type="compositionally biased region" description="Polar residues" evidence="4">
    <location>
        <begin position="616"/>
        <end position="628"/>
    </location>
</feature>
<keyword evidence="6" id="KW-1185">Reference proteome</keyword>
<dbReference type="AlphaFoldDB" id="G8BX12"/>
<dbReference type="eggNOG" id="KOG0379">
    <property type="taxonomic scope" value="Eukaryota"/>
</dbReference>
<feature type="coiled-coil region" evidence="3">
    <location>
        <begin position="667"/>
        <end position="694"/>
    </location>
</feature>
<organism evidence="5 6">
    <name type="scientific">Tetrapisispora phaffii (strain ATCC 24235 / CBS 4417 / NBRC 1672 / NRRL Y-8282 / UCD 70-5)</name>
    <name type="common">Yeast</name>
    <name type="synonym">Fabospora phaffii</name>
    <dbReference type="NCBI Taxonomy" id="1071381"/>
    <lineage>
        <taxon>Eukaryota</taxon>
        <taxon>Fungi</taxon>
        <taxon>Dikarya</taxon>
        <taxon>Ascomycota</taxon>
        <taxon>Saccharomycotina</taxon>
        <taxon>Saccharomycetes</taxon>
        <taxon>Saccharomycetales</taxon>
        <taxon>Saccharomycetaceae</taxon>
        <taxon>Tetrapisispora</taxon>
    </lineage>
</organism>
<sequence>MKTEQKIASSLNHSIEEDYSPWSKINVKGTPFPRYRHITSSYIYPSNDLYINGGLFESDVYGDTWKLNIKENYNENDLERWHYSCNIIDIMGTTPPPRVGHAATLCGNALIVFGGDTHKVNVSNGLMDDDLYFLNLDTTKWTIPSPKGIRPLGRYGHKISVINSNLYLFGGQFDETYFNDLVKFDLLNFKDANSQWEFIKPKGFIPPPLSNFSMCTFENKLYVFGGDTYQVLTNETFVYDPELNEWSILETFGQEDTNKPPPIQEHAGIIYKHLMCVVGGKDSNDNYLNSVYFLNLISKKWFKLPEFNDTAMLGRSGHSVSLLKNNKLLILGGDKSDWVKQTESGELEISNTDNNEGVFIHILDIAKLNKLCPGIYDHSNLDIENVSKSTLINEIHNESTFPNIFTPIINSEKETSTEQFEEPNNSISRTSLPSSTITPSTNNTNTATIKKHQRALSDLTKITSPIPNSPVPQLAHDRKFGSPNGAIDSTDIPLNNTEMPKVVMISKQFKENGNSFRESQYSGHSMRTSMLRLSSNIEEEIDFDAYMESTNHSQDVLTFPAIGDENHPPSSDNRNAYYSNEQLTEEVLQENLNLKVSPKLNNIESSKDLLEVRSEAVSQNDANISQSSEIDETPKERELKQLLRSKLLDAKELNKIIELQNKKLLEASKLKAKINLLKVENQTLKYENDTLKNAINSDVQDKELFTHTKAYSEQLENLENFISNTKASPISLLEPRTSIVKSSDFETPKLPTSSVLNNQPSSAISKLSDRLDDILLESQELKNRTSLYNEDINIQLTNVNDLETELELVRKERDYYKNELSHLQGQHH</sequence>
<keyword evidence="1" id="KW-0880">Kelch repeat</keyword>
<dbReference type="PANTHER" id="PTHR46093">
    <property type="entry name" value="ACYL-COA-BINDING DOMAIN-CONTAINING PROTEIN 5"/>
    <property type="match status" value="1"/>
</dbReference>